<dbReference type="EMBL" id="RAXU01000007">
    <property type="protein sequence ID" value="RKG34295.1"/>
    <property type="molecule type" value="Genomic_DNA"/>
</dbReference>
<keyword evidence="3" id="KW-1185">Reference proteome</keyword>
<dbReference type="AlphaFoldDB" id="A0A3A8EI76"/>
<reference evidence="2 3" key="1">
    <citation type="submission" date="2018-09" db="EMBL/GenBank/DDBJ databases">
        <title>The draft genome of Acinetobacter spp. strains.</title>
        <authorList>
            <person name="Qin J."/>
            <person name="Feng Y."/>
            <person name="Zong Z."/>
        </authorList>
    </citation>
    <scope>NUCLEOTIDE SEQUENCE [LARGE SCALE GENOMIC DNA]</scope>
    <source>
        <strain evidence="2 3">WCHAc060096</strain>
    </source>
</reference>
<organism evidence="2 3">
    <name type="scientific">Acinetobacter guerrae</name>
    <dbReference type="NCBI Taxonomy" id="1843371"/>
    <lineage>
        <taxon>Bacteria</taxon>
        <taxon>Pseudomonadati</taxon>
        <taxon>Pseudomonadota</taxon>
        <taxon>Gammaproteobacteria</taxon>
        <taxon>Moraxellales</taxon>
        <taxon>Moraxellaceae</taxon>
        <taxon>Acinetobacter</taxon>
    </lineage>
</organism>
<feature type="signal peptide" evidence="1">
    <location>
        <begin position="1"/>
        <end position="24"/>
    </location>
</feature>
<name>A0A3A8EI76_9GAMM</name>
<protein>
    <submittedName>
        <fullName evidence="2">Fimbrial protein</fullName>
    </submittedName>
</protein>
<sequence>MKDPKRLWLILLIVGNALSQSVVAQTPITITSLKQSNYEPIHQGLVRVNAIIFNAPCDLHFEEKLMLTGCGAGNDYSEMHISNVTADTPAKLRFYDAEHRQALASTPISLLNGINHILMPSLMEDQNNLRLEVSYE</sequence>
<evidence type="ECO:0000256" key="1">
    <source>
        <dbReference type="SAM" id="SignalP"/>
    </source>
</evidence>
<accession>A0A3A8EI76</accession>
<proteinExistence type="predicted"/>
<evidence type="ECO:0000313" key="2">
    <source>
        <dbReference type="EMBL" id="RKG34295.1"/>
    </source>
</evidence>
<comment type="caution">
    <text evidence="2">The sequence shown here is derived from an EMBL/GenBank/DDBJ whole genome shotgun (WGS) entry which is preliminary data.</text>
</comment>
<keyword evidence="1" id="KW-0732">Signal</keyword>
<dbReference type="Proteomes" id="UP000269001">
    <property type="component" value="Unassembled WGS sequence"/>
</dbReference>
<evidence type="ECO:0000313" key="3">
    <source>
        <dbReference type="Proteomes" id="UP000269001"/>
    </source>
</evidence>
<gene>
    <name evidence="2" type="ORF">D7V21_07610</name>
</gene>
<feature type="chain" id="PRO_5017398692" evidence="1">
    <location>
        <begin position="25"/>
        <end position="136"/>
    </location>
</feature>